<evidence type="ECO:0000259" key="17">
    <source>
        <dbReference type="PROSITE" id="PS50157"/>
    </source>
</evidence>
<keyword evidence="8" id="KW-0832">Ubl conjugation</keyword>
<evidence type="ECO:0000256" key="11">
    <source>
        <dbReference type="ARBA" id="ARBA00023125"/>
    </source>
</evidence>
<keyword evidence="3" id="KW-0597">Phosphoprotein</keyword>
<dbReference type="AlphaFoldDB" id="A0A093I8E4"/>
<keyword evidence="4" id="KW-0479">Metal-binding</keyword>
<evidence type="ECO:0000256" key="5">
    <source>
        <dbReference type="ARBA" id="ARBA00022737"/>
    </source>
</evidence>
<evidence type="ECO:0000256" key="14">
    <source>
        <dbReference type="ARBA" id="ARBA00038390"/>
    </source>
</evidence>
<protein>
    <submittedName>
        <fullName evidence="18">Zinc finger protein Helios</fullName>
    </submittedName>
</protein>
<dbReference type="Proteomes" id="UP000053875">
    <property type="component" value="Unassembled WGS sequence"/>
</dbReference>
<dbReference type="SMART" id="SM00355">
    <property type="entry name" value="ZnF_C2H2"/>
    <property type="match status" value="6"/>
</dbReference>
<evidence type="ECO:0000256" key="8">
    <source>
        <dbReference type="ARBA" id="ARBA00022843"/>
    </source>
</evidence>
<evidence type="ECO:0000256" key="2">
    <source>
        <dbReference type="ARBA" id="ARBA00022499"/>
    </source>
</evidence>
<comment type="subcellular location">
    <subcellularLocation>
        <location evidence="1">Nucleus</location>
    </subcellularLocation>
</comment>
<comment type="similarity">
    <text evidence="14">Belongs to the Ikaros C2H2-type zinc-finger protein family.</text>
</comment>
<feature type="region of interest" description="Disordered" evidence="16">
    <location>
        <begin position="1"/>
        <end position="60"/>
    </location>
</feature>
<evidence type="ECO:0000256" key="6">
    <source>
        <dbReference type="ARBA" id="ARBA00022771"/>
    </source>
</evidence>
<keyword evidence="6 15" id="KW-0863">Zinc-finger</keyword>
<evidence type="ECO:0000256" key="16">
    <source>
        <dbReference type="SAM" id="MobiDB-lite"/>
    </source>
</evidence>
<feature type="domain" description="C2H2-type" evidence="17">
    <location>
        <begin position="141"/>
        <end position="168"/>
    </location>
</feature>
<evidence type="ECO:0000256" key="4">
    <source>
        <dbReference type="ARBA" id="ARBA00022723"/>
    </source>
</evidence>
<evidence type="ECO:0000313" key="19">
    <source>
        <dbReference type="Proteomes" id="UP000053875"/>
    </source>
</evidence>
<dbReference type="PROSITE" id="PS50157">
    <property type="entry name" value="ZINC_FINGER_C2H2_2"/>
    <property type="match status" value="4"/>
</dbReference>
<keyword evidence="11" id="KW-0238">DNA-binding</keyword>
<dbReference type="Gene3D" id="3.30.160.60">
    <property type="entry name" value="Classic Zinc Finger"/>
    <property type="match status" value="5"/>
</dbReference>
<dbReference type="FunFam" id="3.30.160.60:FF:000124">
    <property type="entry name" value="IKAROS family zinc finger 4"/>
    <property type="match status" value="1"/>
</dbReference>
<sequence length="560" mass="63291">MEAEAADGYITSGDNEFSPEREHSSMAIDLTSSTPNGQHTSPSHMASTNSVKLEMQSDEECDRKLLSQEDEIRAHDEGSSLEEPLAESNEMVDNRKIQELSSEGGIRLPNGKLKCDVCGMVCIGPNVLMVHKRSHTGERPFHCNQCGASFTQKGNLLRHIKLHSGEKPFKCPFCSYACRRRDALTGHLRTHSVPTHIQIHWKHCREEPPFQCHLSCSFQGLSPFKVGKPHKCNYCGRSYKQRSSLEEHKERCHNYLQNVSMEAAGQVMSHHVPPMEDCKEQEPVMDNNISLVPFERPAVIEKLTSNMGKRKSSTPQKFVGEKLMRFGYPDIPFDMNLTYEKEAELMQSHMMDQAINNAITYLGAEALHPLMQHTPSTIAEVAPVISSAYAQVYHPNRIERPISRETADSHENNMDGPISLIRPKSRTQDREGSPSNSCLDSTDSESSHEDRQSYQGNSALNPKRKPSPAYMKEDAKALDATKASKGSLKDIYKVINGEGEQIRAFKCEHCRILFLDHVMYTIHMGCHGYRDPLECNICGYRSQDRYEFSSHIVRGEHTFH</sequence>
<gene>
    <name evidence="18" type="ORF">N307_08549</name>
</gene>
<keyword evidence="2" id="KW-1017">Isopeptide bond</keyword>
<keyword evidence="12" id="KW-0804">Transcription</keyword>
<organism evidence="18 19">
    <name type="scientific">Dryobates pubescens</name>
    <name type="common">Downy woodpecker</name>
    <name type="synonym">Picoides pubescens</name>
    <dbReference type="NCBI Taxonomy" id="118200"/>
    <lineage>
        <taxon>Eukaryota</taxon>
        <taxon>Metazoa</taxon>
        <taxon>Chordata</taxon>
        <taxon>Craniata</taxon>
        <taxon>Vertebrata</taxon>
        <taxon>Euteleostomi</taxon>
        <taxon>Archelosauria</taxon>
        <taxon>Archosauria</taxon>
        <taxon>Dinosauria</taxon>
        <taxon>Saurischia</taxon>
        <taxon>Theropoda</taxon>
        <taxon>Coelurosauria</taxon>
        <taxon>Aves</taxon>
        <taxon>Neognathae</taxon>
        <taxon>Neoaves</taxon>
        <taxon>Telluraves</taxon>
        <taxon>Coraciimorphae</taxon>
        <taxon>Piciformes</taxon>
        <taxon>Picidae</taxon>
        <taxon>Dryobates</taxon>
    </lineage>
</organism>
<evidence type="ECO:0000256" key="13">
    <source>
        <dbReference type="ARBA" id="ARBA00023242"/>
    </source>
</evidence>
<name>A0A093I8E4_DRYPU</name>
<evidence type="ECO:0000256" key="3">
    <source>
        <dbReference type="ARBA" id="ARBA00022553"/>
    </source>
</evidence>
<dbReference type="FunFam" id="3.30.160.60:FF:000168">
    <property type="entry name" value="zinc finger protein Eos isoform X1"/>
    <property type="match status" value="1"/>
</dbReference>
<evidence type="ECO:0000256" key="9">
    <source>
        <dbReference type="ARBA" id="ARBA00022990"/>
    </source>
</evidence>
<keyword evidence="10" id="KW-0805">Transcription regulation</keyword>
<evidence type="ECO:0000256" key="7">
    <source>
        <dbReference type="ARBA" id="ARBA00022833"/>
    </source>
</evidence>
<dbReference type="GO" id="GO:0042802">
    <property type="term" value="F:identical protein binding"/>
    <property type="evidence" value="ECO:0007669"/>
    <property type="project" value="UniProtKB-ARBA"/>
</dbReference>
<dbReference type="InterPro" id="IPR050589">
    <property type="entry name" value="Ikaros_C2H2-ZF"/>
</dbReference>
<dbReference type="PANTHER" id="PTHR24404">
    <property type="entry name" value="ZINC FINGER PROTEIN"/>
    <property type="match status" value="1"/>
</dbReference>
<keyword evidence="19" id="KW-1185">Reference proteome</keyword>
<dbReference type="PANTHER" id="PTHR24404:SF33">
    <property type="entry name" value="ZINC FINGER PROTEIN HELIOS"/>
    <property type="match status" value="1"/>
</dbReference>
<evidence type="ECO:0000256" key="15">
    <source>
        <dbReference type="PROSITE-ProRule" id="PRU00042"/>
    </source>
</evidence>
<dbReference type="InterPro" id="IPR036236">
    <property type="entry name" value="Znf_C2H2_sf"/>
</dbReference>
<feature type="region of interest" description="Disordered" evidence="16">
    <location>
        <begin position="404"/>
        <end position="468"/>
    </location>
</feature>
<dbReference type="FunFam" id="3.30.160.60:FF:000372">
    <property type="entry name" value="IKAROS family zinc finger 4"/>
    <property type="match status" value="1"/>
</dbReference>
<dbReference type="FunFam" id="3.30.160.60:FF:000073">
    <property type="entry name" value="IKAROS family zinc finger 1"/>
    <property type="match status" value="1"/>
</dbReference>
<proteinExistence type="inferred from homology"/>
<keyword evidence="9" id="KW-0007">Acetylation</keyword>
<keyword evidence="5" id="KW-0677">Repeat</keyword>
<evidence type="ECO:0000256" key="1">
    <source>
        <dbReference type="ARBA" id="ARBA00004123"/>
    </source>
</evidence>
<dbReference type="Pfam" id="PF00096">
    <property type="entry name" value="zf-C2H2"/>
    <property type="match status" value="3"/>
</dbReference>
<evidence type="ECO:0000256" key="10">
    <source>
        <dbReference type="ARBA" id="ARBA00023015"/>
    </source>
</evidence>
<accession>A0A093I8E4</accession>
<dbReference type="FunFam" id="3.30.160.60:FF:000525">
    <property type="entry name" value="IKAROS family zinc finger 1"/>
    <property type="match status" value="1"/>
</dbReference>
<dbReference type="STRING" id="118200.A0A093I8E4"/>
<feature type="compositionally biased region" description="Polar residues" evidence="16">
    <location>
        <begin position="30"/>
        <end position="51"/>
    </location>
</feature>
<feature type="domain" description="C2H2-type" evidence="17">
    <location>
        <begin position="230"/>
        <end position="258"/>
    </location>
</feature>
<dbReference type="GO" id="GO:0008270">
    <property type="term" value="F:zinc ion binding"/>
    <property type="evidence" value="ECO:0007669"/>
    <property type="project" value="UniProtKB-KW"/>
</dbReference>
<reference evidence="18 19" key="1">
    <citation type="submission" date="2014-04" db="EMBL/GenBank/DDBJ databases">
        <title>Genome evolution of avian class.</title>
        <authorList>
            <person name="Zhang G."/>
            <person name="Li C."/>
        </authorList>
    </citation>
    <scope>NUCLEOTIDE SEQUENCE [LARGE SCALE GENOMIC DNA]</scope>
    <source>
        <strain evidence="18">BGI_N307</strain>
    </source>
</reference>
<dbReference type="GO" id="GO:0003700">
    <property type="term" value="F:DNA-binding transcription factor activity"/>
    <property type="evidence" value="ECO:0007669"/>
    <property type="project" value="TreeGrafter"/>
</dbReference>
<dbReference type="InterPro" id="IPR013087">
    <property type="entry name" value="Znf_C2H2_type"/>
</dbReference>
<dbReference type="GO" id="GO:0045944">
    <property type="term" value="P:positive regulation of transcription by RNA polymerase II"/>
    <property type="evidence" value="ECO:0007669"/>
    <property type="project" value="UniProtKB-ARBA"/>
</dbReference>
<dbReference type="GO" id="GO:0005634">
    <property type="term" value="C:nucleus"/>
    <property type="evidence" value="ECO:0007669"/>
    <property type="project" value="UniProtKB-SubCell"/>
</dbReference>
<feature type="domain" description="C2H2-type" evidence="17">
    <location>
        <begin position="169"/>
        <end position="192"/>
    </location>
</feature>
<evidence type="ECO:0000313" key="18">
    <source>
        <dbReference type="EMBL" id="KFV63021.1"/>
    </source>
</evidence>
<feature type="compositionally biased region" description="Basic and acidic residues" evidence="16">
    <location>
        <begin position="404"/>
        <end position="413"/>
    </location>
</feature>
<keyword evidence="7" id="KW-0862">Zinc</keyword>
<dbReference type="PROSITE" id="PS00028">
    <property type="entry name" value="ZINC_FINGER_C2H2_1"/>
    <property type="match status" value="5"/>
</dbReference>
<dbReference type="EMBL" id="KL215029">
    <property type="protein sequence ID" value="KFV63021.1"/>
    <property type="molecule type" value="Genomic_DNA"/>
</dbReference>
<feature type="domain" description="C2H2-type" evidence="17">
    <location>
        <begin position="113"/>
        <end position="140"/>
    </location>
</feature>
<evidence type="ECO:0000256" key="12">
    <source>
        <dbReference type="ARBA" id="ARBA00023163"/>
    </source>
</evidence>
<dbReference type="SUPFAM" id="SSF57667">
    <property type="entry name" value="beta-beta-alpha zinc fingers"/>
    <property type="match status" value="4"/>
</dbReference>
<dbReference type="GO" id="GO:0000978">
    <property type="term" value="F:RNA polymerase II cis-regulatory region sequence-specific DNA binding"/>
    <property type="evidence" value="ECO:0007669"/>
    <property type="project" value="TreeGrafter"/>
</dbReference>
<keyword evidence="13" id="KW-0539">Nucleus</keyword>